<proteinExistence type="predicted"/>
<reference evidence="1 2" key="1">
    <citation type="submission" date="2024-09" db="EMBL/GenBank/DDBJ databases">
        <authorList>
            <person name="Sun Q."/>
            <person name="Mori K."/>
        </authorList>
    </citation>
    <scope>NUCLEOTIDE SEQUENCE [LARGE SCALE GENOMIC DNA]</scope>
    <source>
        <strain evidence="1 2">NCAIM B.02610</strain>
    </source>
</reference>
<comment type="caution">
    <text evidence="1">The sequence shown here is derived from an EMBL/GenBank/DDBJ whole genome shotgun (WGS) entry which is preliminary data.</text>
</comment>
<dbReference type="EMBL" id="JBHLUX010000001">
    <property type="protein sequence ID" value="MFC0469120.1"/>
    <property type="molecule type" value="Genomic_DNA"/>
</dbReference>
<gene>
    <name evidence="1" type="ORF">ACFFHM_00685</name>
</gene>
<keyword evidence="2" id="KW-1185">Reference proteome</keyword>
<sequence>MLNKEKYFIYLDVFGTDTGNSLKGFDKTKKHTFTFSERYGSVVILGI</sequence>
<dbReference type="Proteomes" id="UP001589838">
    <property type="component" value="Unassembled WGS sequence"/>
</dbReference>
<evidence type="ECO:0000313" key="2">
    <source>
        <dbReference type="Proteomes" id="UP001589838"/>
    </source>
</evidence>
<evidence type="ECO:0000313" key="1">
    <source>
        <dbReference type="EMBL" id="MFC0469120.1"/>
    </source>
</evidence>
<accession>A0ABV6K846</accession>
<dbReference type="RefSeq" id="WP_335958294.1">
    <property type="nucleotide sequence ID" value="NZ_JAXBLX010000001.1"/>
</dbReference>
<organism evidence="1 2">
    <name type="scientific">Halalkalibacter kiskunsagensis</name>
    <dbReference type="NCBI Taxonomy" id="1548599"/>
    <lineage>
        <taxon>Bacteria</taxon>
        <taxon>Bacillati</taxon>
        <taxon>Bacillota</taxon>
        <taxon>Bacilli</taxon>
        <taxon>Bacillales</taxon>
        <taxon>Bacillaceae</taxon>
        <taxon>Halalkalibacter</taxon>
    </lineage>
</organism>
<protein>
    <submittedName>
        <fullName evidence="1">Uncharacterized protein</fullName>
    </submittedName>
</protein>
<name>A0ABV6K846_9BACI</name>